<keyword evidence="1" id="KW-1133">Transmembrane helix</keyword>
<dbReference type="HOGENOM" id="CLU_2943290_0_0_1"/>
<keyword evidence="3" id="KW-1185">Reference proteome</keyword>
<evidence type="ECO:0000256" key="1">
    <source>
        <dbReference type="SAM" id="Phobius"/>
    </source>
</evidence>
<gene>
    <name evidence="2" type="ORF">G210_4209</name>
</gene>
<dbReference type="eggNOG" id="ENOG502RJGM">
    <property type="taxonomic scope" value="Eukaryota"/>
</dbReference>
<name>M3JTD4_CANMX</name>
<keyword evidence="1" id="KW-0472">Membrane</keyword>
<dbReference type="OrthoDB" id="4074802at2759"/>
<dbReference type="EMBL" id="AOGT01002417">
    <property type="protein sequence ID" value="EMG45604.1"/>
    <property type="molecule type" value="Genomic_DNA"/>
</dbReference>
<keyword evidence="1" id="KW-0812">Transmembrane</keyword>
<sequence length="61" mass="6766">MAHAPKLSFAAIAVMSSVVVIYVGVKAPFKYSWISENRISPKSDLAWRNSAAKWLEDNKAN</sequence>
<reference evidence="2 3" key="1">
    <citation type="submission" date="2013-02" db="EMBL/GenBank/DDBJ databases">
        <title>Genome sequence of Candida maltosa Xu316, a potential industrial strain for xylitol and ethanol production.</title>
        <authorList>
            <person name="Yu J."/>
            <person name="Wang Q."/>
            <person name="Geng X."/>
            <person name="Bao W."/>
            <person name="He P."/>
            <person name="Cai J."/>
        </authorList>
    </citation>
    <scope>NUCLEOTIDE SEQUENCE [LARGE SCALE GENOMIC DNA]</scope>
    <source>
        <strain evidence="3">Xu316</strain>
    </source>
</reference>
<comment type="caution">
    <text evidence="2">The sequence shown here is derived from an EMBL/GenBank/DDBJ whole genome shotgun (WGS) entry which is preliminary data.</text>
</comment>
<accession>M3JTD4</accession>
<evidence type="ECO:0000313" key="2">
    <source>
        <dbReference type="EMBL" id="EMG45604.1"/>
    </source>
</evidence>
<dbReference type="AlphaFoldDB" id="M3JTD4"/>
<feature type="transmembrane region" description="Helical" evidence="1">
    <location>
        <begin position="6"/>
        <end position="25"/>
    </location>
</feature>
<evidence type="ECO:0000313" key="3">
    <source>
        <dbReference type="Proteomes" id="UP000011777"/>
    </source>
</evidence>
<dbReference type="Proteomes" id="UP000011777">
    <property type="component" value="Unassembled WGS sequence"/>
</dbReference>
<organism evidence="2 3">
    <name type="scientific">Candida maltosa (strain Xu316)</name>
    <name type="common">Yeast</name>
    <dbReference type="NCBI Taxonomy" id="1245528"/>
    <lineage>
        <taxon>Eukaryota</taxon>
        <taxon>Fungi</taxon>
        <taxon>Dikarya</taxon>
        <taxon>Ascomycota</taxon>
        <taxon>Saccharomycotina</taxon>
        <taxon>Pichiomycetes</taxon>
        <taxon>Debaryomycetaceae</taxon>
        <taxon>Candida/Lodderomyces clade</taxon>
        <taxon>Candida</taxon>
    </lineage>
</organism>
<proteinExistence type="predicted"/>
<dbReference type="OMA" id="QWASENR"/>
<protein>
    <submittedName>
        <fullName evidence="2">Uncharacterized protein</fullName>
    </submittedName>
</protein>